<dbReference type="EMBL" id="JAPTGB010000010">
    <property type="protein sequence ID" value="MCZ0860738.1"/>
    <property type="molecule type" value="Genomic_DNA"/>
</dbReference>
<sequence length="334" mass="37028">MRTVRPRAGSLAYYPRKRAKSIVPKYQSWPEYNGQPTLQGFAGYKAGMTHVIMIDDHKKSPTEGKEIMVPVTVIEIPAMKVAAIRVYVKDTYGKHPLTEVWSEDVAALSGRITKAKAHNATAATEKINAAMADVVEVMVLMYTQPDTLTGVPKKVPDLMEIRVAGGSAQERFDYALSLLGTSVEMNTILSEGQFADITGITKGKGFQGAVKRFGITLRKRKHARTKKTRHIGTLGPWTPHHVRWQVPMPGQMGFQQRTEFNKRIIKLGDNPDEINPAGGFLHYGLVRGNYVLIKGSIPGPAKRLIRIRPATRMGEQKTIQTPVVEFVSLQSKQG</sequence>
<evidence type="ECO:0000256" key="3">
    <source>
        <dbReference type="ARBA" id="ARBA00022884"/>
    </source>
</evidence>
<dbReference type="InterPro" id="IPR000597">
    <property type="entry name" value="Ribosomal_uL3"/>
</dbReference>
<gene>
    <name evidence="6" type="primary">rpl3</name>
    <name evidence="7" type="ORF">O0S10_05760</name>
</gene>
<dbReference type="InterPro" id="IPR019926">
    <property type="entry name" value="Ribosomal_uL3_CS"/>
</dbReference>
<keyword evidence="4 6" id="KW-0689">Ribosomal protein</keyword>
<accession>A0ABT4IG79</accession>
<name>A0ABT4IG79_9EURY</name>
<keyword evidence="8" id="KW-1185">Reference proteome</keyword>
<dbReference type="InterPro" id="IPR044892">
    <property type="entry name" value="Ribosomal_L3_dom_3_arc_sf"/>
</dbReference>
<evidence type="ECO:0000313" key="8">
    <source>
        <dbReference type="Proteomes" id="UP001141422"/>
    </source>
</evidence>
<dbReference type="PROSITE" id="PS00474">
    <property type="entry name" value="RIBOSOMAL_L3"/>
    <property type="match status" value="1"/>
</dbReference>
<comment type="similarity">
    <text evidence="1 6">Belongs to the universal ribosomal protein uL3 family.</text>
</comment>
<dbReference type="InterPro" id="IPR045077">
    <property type="entry name" value="L3_arc_euk"/>
</dbReference>
<organism evidence="7 8">
    <name type="scientific">Methanocorpusculum petauri</name>
    <dbReference type="NCBI Taxonomy" id="3002863"/>
    <lineage>
        <taxon>Archaea</taxon>
        <taxon>Methanobacteriati</taxon>
        <taxon>Methanobacteriota</taxon>
        <taxon>Stenosarchaea group</taxon>
        <taxon>Methanomicrobia</taxon>
        <taxon>Methanomicrobiales</taxon>
        <taxon>Methanocorpusculaceae</taxon>
        <taxon>Methanocorpusculum</taxon>
    </lineage>
</organism>
<dbReference type="Proteomes" id="UP001141422">
    <property type="component" value="Unassembled WGS sequence"/>
</dbReference>
<reference evidence="7" key="1">
    <citation type="submission" date="2022-12" db="EMBL/GenBank/DDBJ databases">
        <title>Isolation and characterisation of novel Methanocorpusculum spp. from native Australian herbivores indicates the genus is ancestrally host-associated.</title>
        <authorList>
            <person name="Volmer J.G."/>
            <person name="Soo R.M."/>
            <person name="Evans P.N."/>
            <person name="Hoedt E.C."/>
            <person name="Astorga Alsina A.L."/>
            <person name="Woodcroft B.J."/>
            <person name="Tyson G.W."/>
            <person name="Hugenholtz P."/>
            <person name="Morrison M."/>
        </authorList>
    </citation>
    <scope>NUCLEOTIDE SEQUENCE</scope>
    <source>
        <strain evidence="7">MG</strain>
    </source>
</reference>
<protein>
    <recommendedName>
        <fullName evidence="6">Large ribosomal subunit protein uL3</fullName>
    </recommendedName>
</protein>
<proteinExistence type="inferred from homology"/>
<dbReference type="RefSeq" id="WP_268924939.1">
    <property type="nucleotide sequence ID" value="NZ_JAPTGB010000010.1"/>
</dbReference>
<comment type="caution">
    <text evidence="7">The sequence shown here is derived from an EMBL/GenBank/DDBJ whole genome shotgun (WGS) entry which is preliminary data.</text>
</comment>
<keyword evidence="2 6" id="KW-0699">rRNA-binding</keyword>
<evidence type="ECO:0000256" key="4">
    <source>
        <dbReference type="ARBA" id="ARBA00022980"/>
    </source>
</evidence>
<dbReference type="SUPFAM" id="SSF50447">
    <property type="entry name" value="Translation proteins"/>
    <property type="match status" value="1"/>
</dbReference>
<dbReference type="Gene3D" id="2.40.30.10">
    <property type="entry name" value="Translation factors"/>
    <property type="match status" value="1"/>
</dbReference>
<evidence type="ECO:0000256" key="1">
    <source>
        <dbReference type="ARBA" id="ARBA00006540"/>
    </source>
</evidence>
<dbReference type="NCBIfam" id="NF003261">
    <property type="entry name" value="PRK04231.1"/>
    <property type="match status" value="1"/>
</dbReference>
<keyword evidence="5 6" id="KW-0687">Ribonucleoprotein</keyword>
<evidence type="ECO:0000313" key="7">
    <source>
        <dbReference type="EMBL" id="MCZ0860738.1"/>
    </source>
</evidence>
<dbReference type="HAMAP" id="MF_01325_A">
    <property type="entry name" value="Ribosomal_uL3_A"/>
    <property type="match status" value="1"/>
</dbReference>
<dbReference type="Gene3D" id="3.30.1430.10">
    <property type="match status" value="1"/>
</dbReference>
<keyword evidence="3 6" id="KW-0694">RNA-binding</keyword>
<dbReference type="Pfam" id="PF00297">
    <property type="entry name" value="Ribosomal_L3"/>
    <property type="match status" value="1"/>
</dbReference>
<evidence type="ECO:0000256" key="6">
    <source>
        <dbReference type="HAMAP-Rule" id="MF_01325"/>
    </source>
</evidence>
<dbReference type="GO" id="GO:0005840">
    <property type="term" value="C:ribosome"/>
    <property type="evidence" value="ECO:0007669"/>
    <property type="project" value="UniProtKB-KW"/>
</dbReference>
<dbReference type="NCBIfam" id="TIGR03626">
    <property type="entry name" value="L3_arch"/>
    <property type="match status" value="1"/>
</dbReference>
<comment type="function">
    <text evidence="6">One of the primary rRNA binding proteins, it binds directly near the 3'-end of the 23S rRNA, where it nucleates assembly of the 50S subunit.</text>
</comment>
<comment type="subunit">
    <text evidence="6">Part of the 50S ribosomal subunit. Forms a cluster with proteins L14 and L24e.</text>
</comment>
<evidence type="ECO:0000256" key="2">
    <source>
        <dbReference type="ARBA" id="ARBA00022730"/>
    </source>
</evidence>
<dbReference type="InterPro" id="IPR009000">
    <property type="entry name" value="Transl_B-barrel_sf"/>
</dbReference>
<dbReference type="InterPro" id="IPR019928">
    <property type="entry name" value="Ribosomal_uL3_arc"/>
</dbReference>
<dbReference type="Gene3D" id="4.10.960.10">
    <property type="entry name" value="Ribosomal protein L3, domain 3"/>
    <property type="match status" value="1"/>
</dbReference>
<dbReference type="PANTHER" id="PTHR11363:SF5">
    <property type="entry name" value="LARGE RIBOSOMAL SUBUNIT PROTEIN UL3"/>
    <property type="match status" value="1"/>
</dbReference>
<dbReference type="PANTHER" id="PTHR11363">
    <property type="entry name" value="60S RIBOSOMAL PROTEIN L3-RELATED"/>
    <property type="match status" value="1"/>
</dbReference>
<evidence type="ECO:0000256" key="5">
    <source>
        <dbReference type="ARBA" id="ARBA00023274"/>
    </source>
</evidence>